<keyword evidence="2" id="KW-0479">Metal-binding</keyword>
<dbReference type="PANTHER" id="PTHR43226:SF4">
    <property type="entry name" value="XAA-PRO AMINOPEPTIDASE 3"/>
    <property type="match status" value="1"/>
</dbReference>
<dbReference type="AlphaFoldDB" id="A0A8R1I420"/>
<dbReference type="GO" id="GO:0030145">
    <property type="term" value="F:manganese ion binding"/>
    <property type="evidence" value="ECO:0007669"/>
    <property type="project" value="InterPro"/>
</dbReference>
<dbReference type="GO" id="GO:0006508">
    <property type="term" value="P:proteolysis"/>
    <property type="evidence" value="ECO:0007669"/>
    <property type="project" value="TreeGrafter"/>
</dbReference>
<reference evidence="6" key="1">
    <citation type="submission" date="2010-08" db="EMBL/GenBank/DDBJ databases">
        <authorList>
            <consortium name="Caenorhabditis japonica Sequencing Consortium"/>
            <person name="Wilson R.K."/>
        </authorList>
    </citation>
    <scope>NUCLEOTIDE SEQUENCE [LARGE SCALE GENOMIC DNA]</scope>
    <source>
        <strain evidence="6">DF5081</strain>
    </source>
</reference>
<dbReference type="PANTHER" id="PTHR43226">
    <property type="entry name" value="XAA-PRO AMINOPEPTIDASE 3"/>
    <property type="match status" value="1"/>
</dbReference>
<evidence type="ECO:0000313" key="6">
    <source>
        <dbReference type="Proteomes" id="UP000005237"/>
    </source>
</evidence>
<dbReference type="GO" id="GO:0005739">
    <property type="term" value="C:mitochondrion"/>
    <property type="evidence" value="ECO:0007669"/>
    <property type="project" value="TreeGrafter"/>
</dbReference>
<organism evidence="5 6">
    <name type="scientific">Caenorhabditis japonica</name>
    <dbReference type="NCBI Taxonomy" id="281687"/>
    <lineage>
        <taxon>Eukaryota</taxon>
        <taxon>Metazoa</taxon>
        <taxon>Ecdysozoa</taxon>
        <taxon>Nematoda</taxon>
        <taxon>Chromadorea</taxon>
        <taxon>Rhabditida</taxon>
        <taxon>Rhabditina</taxon>
        <taxon>Rhabditomorpha</taxon>
        <taxon>Rhabditoidea</taxon>
        <taxon>Rhabditidae</taxon>
        <taxon>Peloderinae</taxon>
        <taxon>Caenorhabditis</taxon>
    </lineage>
</organism>
<evidence type="ECO:0000256" key="1">
    <source>
        <dbReference type="ARBA" id="ARBA00008766"/>
    </source>
</evidence>
<feature type="domain" description="Aminopeptidase P N-terminal" evidence="4">
    <location>
        <begin position="16"/>
        <end position="155"/>
    </location>
</feature>
<dbReference type="Pfam" id="PF05195">
    <property type="entry name" value="AMP_N"/>
    <property type="match status" value="1"/>
</dbReference>
<dbReference type="SUPFAM" id="SSF53092">
    <property type="entry name" value="Creatinase/prolidase N-terminal domain"/>
    <property type="match status" value="1"/>
</dbReference>
<sequence>MLRSSRKITTLWPSRIPNEEYATRRDNLMKTLKKETKIGEKQVVIVMKGARKSFIAPDVPHAFRQKSHFRYINGITSPDCYYLLQSGTTSSTSNSILFADRRSAYDELWEGKLPSESDWEATAKFSEIVPTNRLLQTLEKVCDKSTAVFFDSASDDLLHKFLQVKAASVRELNHFASINAQKRIFKA</sequence>
<dbReference type="InterPro" id="IPR052433">
    <property type="entry name" value="X-Pro_dipept-like"/>
</dbReference>
<protein>
    <submittedName>
        <fullName evidence="5">AMP_N domain-containing protein</fullName>
    </submittedName>
</protein>
<evidence type="ECO:0000256" key="2">
    <source>
        <dbReference type="ARBA" id="ARBA00022723"/>
    </source>
</evidence>
<evidence type="ECO:0000259" key="4">
    <source>
        <dbReference type="SMART" id="SM01011"/>
    </source>
</evidence>
<name>A0A8R1I420_CAEJA</name>
<evidence type="ECO:0000256" key="3">
    <source>
        <dbReference type="ARBA" id="ARBA00022801"/>
    </source>
</evidence>
<dbReference type="Gene3D" id="3.40.350.10">
    <property type="entry name" value="Creatinase/prolidase N-terminal domain"/>
    <property type="match status" value="1"/>
</dbReference>
<reference evidence="5" key="2">
    <citation type="submission" date="2022-06" db="UniProtKB">
        <authorList>
            <consortium name="EnsemblMetazoa"/>
        </authorList>
    </citation>
    <scope>IDENTIFICATION</scope>
    <source>
        <strain evidence="5">DF5081</strain>
    </source>
</reference>
<keyword evidence="3" id="KW-0378">Hydrolase</keyword>
<dbReference type="EnsemblMetazoa" id="CJA13827.1">
    <property type="protein sequence ID" value="CJA13827.1"/>
    <property type="gene ID" value="WBGene00133031"/>
</dbReference>
<comment type="similarity">
    <text evidence="1">Belongs to the peptidase M24B family.</text>
</comment>
<proteinExistence type="inferred from homology"/>
<dbReference type="InterPro" id="IPR029149">
    <property type="entry name" value="Creatin/AminoP/Spt16_N"/>
</dbReference>
<dbReference type="GO" id="GO:0070006">
    <property type="term" value="F:metalloaminopeptidase activity"/>
    <property type="evidence" value="ECO:0007669"/>
    <property type="project" value="InterPro"/>
</dbReference>
<accession>A0A8R1I420</accession>
<keyword evidence="6" id="KW-1185">Reference proteome</keyword>
<dbReference type="InterPro" id="IPR007865">
    <property type="entry name" value="Aminopep_P_N"/>
</dbReference>
<dbReference type="Proteomes" id="UP000005237">
    <property type="component" value="Unassembled WGS sequence"/>
</dbReference>
<evidence type="ECO:0000313" key="5">
    <source>
        <dbReference type="EnsemblMetazoa" id="CJA13827.1"/>
    </source>
</evidence>
<dbReference type="SMART" id="SM01011">
    <property type="entry name" value="AMP_N"/>
    <property type="match status" value="1"/>
</dbReference>